<dbReference type="Proteomes" id="UP000316079">
    <property type="component" value="Unassembled WGS sequence"/>
</dbReference>
<feature type="non-terminal residue" evidence="4">
    <location>
        <position position="1"/>
    </location>
</feature>
<dbReference type="GO" id="GO:0005634">
    <property type="term" value="C:nucleus"/>
    <property type="evidence" value="ECO:0007669"/>
    <property type="project" value="TreeGrafter"/>
</dbReference>
<comment type="subunit">
    <text evidence="2">Interacts with ODC1 and thereby sterically blocks ODC homodimerization.</text>
</comment>
<gene>
    <name evidence="4" type="ORF">DNTS_035795</name>
</gene>
<dbReference type="PROSITE" id="PS01337">
    <property type="entry name" value="ODC_AZ"/>
    <property type="match status" value="1"/>
</dbReference>
<evidence type="ECO:0000256" key="2">
    <source>
        <dbReference type="ARBA" id="ARBA00011836"/>
    </source>
</evidence>
<dbReference type="InterPro" id="IPR016181">
    <property type="entry name" value="Acyl_CoA_acyltransferase"/>
</dbReference>
<comment type="caution">
    <text evidence="4">The sequence shown here is derived from an EMBL/GenBank/DDBJ whole genome shotgun (WGS) entry which is preliminary data.</text>
</comment>
<name>A0A553Q5U4_9TELE</name>
<dbReference type="PANTHER" id="PTHR10279">
    <property type="entry name" value="ORNITHINE DECARBOXYLASE ANTIZYME"/>
    <property type="match status" value="1"/>
</dbReference>
<keyword evidence="5" id="KW-1185">Reference proteome</keyword>
<dbReference type="Pfam" id="PF02100">
    <property type="entry name" value="ODC_AZ"/>
    <property type="match status" value="1"/>
</dbReference>
<organism evidence="4 5">
    <name type="scientific">Danionella cerebrum</name>
    <dbReference type="NCBI Taxonomy" id="2873325"/>
    <lineage>
        <taxon>Eukaryota</taxon>
        <taxon>Metazoa</taxon>
        <taxon>Chordata</taxon>
        <taxon>Craniata</taxon>
        <taxon>Vertebrata</taxon>
        <taxon>Euteleostomi</taxon>
        <taxon>Actinopterygii</taxon>
        <taxon>Neopterygii</taxon>
        <taxon>Teleostei</taxon>
        <taxon>Ostariophysi</taxon>
        <taxon>Cypriniformes</taxon>
        <taxon>Danionidae</taxon>
        <taxon>Danioninae</taxon>
        <taxon>Danionella</taxon>
    </lineage>
</organism>
<dbReference type="Gene3D" id="3.40.630.60">
    <property type="match status" value="1"/>
</dbReference>
<dbReference type="GO" id="GO:0008073">
    <property type="term" value="F:ornithine decarboxylase inhibitor activity"/>
    <property type="evidence" value="ECO:0007669"/>
    <property type="project" value="InterPro"/>
</dbReference>
<dbReference type="GO" id="GO:0045732">
    <property type="term" value="P:positive regulation of protein catabolic process"/>
    <property type="evidence" value="ECO:0007669"/>
    <property type="project" value="TreeGrafter"/>
</dbReference>
<dbReference type="OrthoDB" id="5959761at2759"/>
<evidence type="ECO:0000313" key="4">
    <source>
        <dbReference type="EMBL" id="TRY85301.1"/>
    </source>
</evidence>
<evidence type="ECO:0000313" key="5">
    <source>
        <dbReference type="Proteomes" id="UP000316079"/>
    </source>
</evidence>
<evidence type="ECO:0008006" key="6">
    <source>
        <dbReference type="Google" id="ProtNLM"/>
    </source>
</evidence>
<dbReference type="InterPro" id="IPR002993">
    <property type="entry name" value="ODC_AZ"/>
</dbReference>
<comment type="similarity">
    <text evidence="1">Belongs to the ODC antizyme family.</text>
</comment>
<dbReference type="FunFam" id="3.40.630.60:FF:000001">
    <property type="entry name" value="Ornithine decarboxylase antizyme 1"/>
    <property type="match status" value="1"/>
</dbReference>
<proteinExistence type="inferred from homology"/>
<dbReference type="SUPFAM" id="SSF55729">
    <property type="entry name" value="Acyl-CoA N-acyltransferases (Nat)"/>
    <property type="match status" value="1"/>
</dbReference>
<dbReference type="EMBL" id="SRMA01026302">
    <property type="protein sequence ID" value="TRY85301.1"/>
    <property type="molecule type" value="Genomic_DNA"/>
</dbReference>
<accession>A0A553Q5U4</accession>
<keyword evidence="3" id="KW-0688">Ribosomal frameshifting</keyword>
<sequence length="220" mass="24530">RARNACSRTQQKEREHIFICGFSAKRLTSWVYSVKQPSREPCATSKRVVPCLAQGSGLQGLCGAPDAPLPLTKIPGGRGTGRDLPHSVLHKDEKLTVSQAGSVSGAPPVLHFQYQLSERHLSCWDAVLADHSLYLEIPAGALHSGSREGFTRLLEFAEEQLKVSYVFLWLHKNRDDRLSIMKTFHYMGFEVVKPGHPLVPVRPDLLFMVYSMDTSSSDEE</sequence>
<dbReference type="AlphaFoldDB" id="A0A553Q5U4"/>
<evidence type="ECO:0000256" key="3">
    <source>
        <dbReference type="ARBA" id="ARBA00022758"/>
    </source>
</evidence>
<evidence type="ECO:0000256" key="1">
    <source>
        <dbReference type="ARBA" id="ARBA00008796"/>
    </source>
</evidence>
<protein>
    <recommendedName>
        <fullName evidence="6">Ornithine decarboxylase antizyme 2</fullName>
    </recommendedName>
</protein>
<dbReference type="InterPro" id="IPR038581">
    <property type="entry name" value="ODC_AZ_sf"/>
</dbReference>
<dbReference type="PANTHER" id="PTHR10279:SF6">
    <property type="entry name" value="ORNITHINE DECARBOXYLASE ANTIZYME 2"/>
    <property type="match status" value="1"/>
</dbReference>
<dbReference type="GO" id="GO:0005737">
    <property type="term" value="C:cytoplasm"/>
    <property type="evidence" value="ECO:0007669"/>
    <property type="project" value="TreeGrafter"/>
</dbReference>
<reference evidence="4 5" key="1">
    <citation type="journal article" date="2019" name="Sci. Data">
        <title>Hybrid genome assembly and annotation of Danionella translucida.</title>
        <authorList>
            <person name="Kadobianskyi M."/>
            <person name="Schulze L."/>
            <person name="Schuelke M."/>
            <person name="Judkewitz B."/>
        </authorList>
    </citation>
    <scope>NUCLEOTIDE SEQUENCE [LARGE SCALE GENOMIC DNA]</scope>
    <source>
        <strain evidence="4 5">Bolton</strain>
    </source>
</reference>
<dbReference type="STRING" id="623744.A0A553Q5U4"/>
<dbReference type="GO" id="GO:0075523">
    <property type="term" value="P:viral translational frameshifting"/>
    <property type="evidence" value="ECO:0007669"/>
    <property type="project" value="UniProtKB-KW"/>
</dbReference>